<reference evidence="5" key="1">
    <citation type="journal article" date="2019" name="Int. J. Syst. Evol. Microbiol.">
        <title>The Global Catalogue of Microorganisms (GCM) 10K type strain sequencing project: providing services to taxonomists for standard genome sequencing and annotation.</title>
        <authorList>
            <consortium name="The Broad Institute Genomics Platform"/>
            <consortium name="The Broad Institute Genome Sequencing Center for Infectious Disease"/>
            <person name="Wu L."/>
            <person name="Ma J."/>
        </authorList>
    </citation>
    <scope>NUCLEOTIDE SEQUENCE [LARGE SCALE GENOMIC DNA]</scope>
    <source>
        <strain evidence="5">KCTC 3913</strain>
    </source>
</reference>
<dbReference type="InterPro" id="IPR056066">
    <property type="entry name" value="DUF7649"/>
</dbReference>
<dbReference type="Pfam" id="PF24661">
    <property type="entry name" value="DUF7649"/>
    <property type="match status" value="1"/>
</dbReference>
<dbReference type="RefSeq" id="WP_377933570.1">
    <property type="nucleotide sequence ID" value="NZ_JBHUMF010000014.1"/>
</dbReference>
<gene>
    <name evidence="4" type="primary">liaF</name>
    <name evidence="4" type="ORF">ACFSUL_05825</name>
</gene>
<organism evidence="4 5">
    <name type="scientific">Bacillus seohaeanensis</name>
    <dbReference type="NCBI Taxonomy" id="284580"/>
    <lineage>
        <taxon>Bacteria</taxon>
        <taxon>Bacillati</taxon>
        <taxon>Bacillota</taxon>
        <taxon>Bacilli</taxon>
        <taxon>Bacillales</taxon>
        <taxon>Bacillaceae</taxon>
        <taxon>Bacillus</taxon>
    </lineage>
</organism>
<name>A0ABW5RQ24_9BACI</name>
<dbReference type="Proteomes" id="UP001597506">
    <property type="component" value="Unassembled WGS sequence"/>
</dbReference>
<evidence type="ECO:0000313" key="4">
    <source>
        <dbReference type="EMBL" id="MFD2680269.1"/>
    </source>
</evidence>
<protein>
    <submittedName>
        <fullName evidence="4">Cell wall-active antibiotics response protein LiaF</fullName>
    </submittedName>
</protein>
<accession>A0ABW5RQ24</accession>
<feature type="domain" description="DUF7649" evidence="3">
    <location>
        <begin position="10"/>
        <end position="90"/>
    </location>
</feature>
<evidence type="ECO:0000256" key="1">
    <source>
        <dbReference type="SAM" id="Phobius"/>
    </source>
</evidence>
<keyword evidence="1" id="KW-0812">Transmembrane</keyword>
<keyword evidence="5" id="KW-1185">Reference proteome</keyword>
<keyword evidence="1" id="KW-1133">Transmembrane helix</keyword>
<feature type="transmembrane region" description="Helical" evidence="1">
    <location>
        <begin position="12"/>
        <end position="45"/>
    </location>
</feature>
<dbReference type="InterPro" id="IPR047793">
    <property type="entry name" value="LiaF_C"/>
</dbReference>
<comment type="caution">
    <text evidence="4">The sequence shown here is derived from an EMBL/GenBank/DDBJ whole genome shotgun (WGS) entry which is preliminary data.</text>
</comment>
<evidence type="ECO:0000259" key="2">
    <source>
        <dbReference type="Pfam" id="PF09922"/>
    </source>
</evidence>
<dbReference type="PIRSF" id="PIRSF031509">
    <property type="entry name" value="Cell_wall_LiaF/YvqF"/>
    <property type="match status" value="1"/>
</dbReference>
<keyword evidence="1" id="KW-0472">Membrane</keyword>
<feature type="domain" description="Cell wall-active antibiotics response LiaF-like C-terminal" evidence="2">
    <location>
        <begin position="127"/>
        <end position="240"/>
    </location>
</feature>
<dbReference type="Pfam" id="PF09922">
    <property type="entry name" value="LiaF-like_C"/>
    <property type="match status" value="1"/>
</dbReference>
<sequence length="243" mass="27282">MINRMKTDGISWIILVGILLIVLEVSFYDGGVLFFLFFAAFCIYAGKKRHSSTLGKILLWFGIISLTINVLNTVAFKFLIFGLLIFIILKFADSKKHPKYLVPDIKETLTQGDEPLLMKKSLIQNIWFGTKRTPEQVYEWNDINIQGGVGDSVIDLSNTVLPKGTSVVSIRNSIGNIEILVPYDVEISVHHSIMVGSIEILEQAEPKALNKSLYYQTPGYEAATQRVKIITSMLVGDLEVKRI</sequence>
<evidence type="ECO:0000259" key="3">
    <source>
        <dbReference type="Pfam" id="PF24661"/>
    </source>
</evidence>
<feature type="transmembrane region" description="Helical" evidence="1">
    <location>
        <begin position="57"/>
        <end position="89"/>
    </location>
</feature>
<dbReference type="EMBL" id="JBHUMF010000014">
    <property type="protein sequence ID" value="MFD2680269.1"/>
    <property type="molecule type" value="Genomic_DNA"/>
</dbReference>
<evidence type="ECO:0000313" key="5">
    <source>
        <dbReference type="Proteomes" id="UP001597506"/>
    </source>
</evidence>
<proteinExistence type="predicted"/>
<dbReference type="InterPro" id="IPR016975">
    <property type="entry name" value="Cell_wall_LiaF"/>
</dbReference>
<dbReference type="InterPro" id="IPR024425">
    <property type="entry name" value="LiaF-like_C"/>
</dbReference>
<dbReference type="NCBIfam" id="NF040535">
    <property type="entry name" value="LiaF_C_term"/>
    <property type="match status" value="1"/>
</dbReference>